<evidence type="ECO:0000313" key="2">
    <source>
        <dbReference type="EMBL" id="MFC0178740.1"/>
    </source>
</evidence>
<keyword evidence="1" id="KW-0732">Signal</keyword>
<dbReference type="EMBL" id="JBHLXE010000013">
    <property type="protein sequence ID" value="MFC0178740.1"/>
    <property type="molecule type" value="Genomic_DNA"/>
</dbReference>
<proteinExistence type="predicted"/>
<protein>
    <submittedName>
        <fullName evidence="2">Uncharacterized protein</fullName>
    </submittedName>
</protein>
<organism evidence="2 3">
    <name type="scientific">Thorsellia kenyensis</name>
    <dbReference type="NCBI Taxonomy" id="1549888"/>
    <lineage>
        <taxon>Bacteria</taxon>
        <taxon>Pseudomonadati</taxon>
        <taxon>Pseudomonadota</taxon>
        <taxon>Gammaproteobacteria</taxon>
        <taxon>Enterobacterales</taxon>
        <taxon>Thorselliaceae</taxon>
        <taxon>Thorsellia</taxon>
    </lineage>
</organism>
<evidence type="ECO:0000313" key="3">
    <source>
        <dbReference type="Proteomes" id="UP001589758"/>
    </source>
</evidence>
<sequence>MRNLNKNQFLKRTLVAIALSSALFGTTTYAAIKPFESEKTKQINGFQPIIPSIGAAITKKNQTIPYAAKSNSDVKTVVEVGDTLYVPVGILQATREQYKDALKDAGIFEFKDLDNDEAYEGGKYQIQSSLTPKVGAKSMDVLVEWYAMPKNATSLEQGTVVAREVTASDFGVPYEVQPTDAGKKIGFRVTPVTVRGIPNVGVPLDVLDVSLLGGQEYPEVPEQPGVPDPETPPTNIPNNELPKVDNPNIGGGGIVQNPYAKYRVVIVNKAGEVMRNDATAKIPYVNSEYSVKIEKIMQKTDGTLDLVNDKAQYRDLTPAESAELQNNIVWQLYEGDTLVVNTGISDAAFGDTTELAELKEDATFTVLNPTDTDINTRLLNGTLTFKTQLSNDEALIKDSEEGSEQGLTLKAILVADDELYELTPSTPSTPDVAE</sequence>
<gene>
    <name evidence="2" type="ORF">ACFFIT_01275</name>
</gene>
<comment type="caution">
    <text evidence="2">The sequence shown here is derived from an EMBL/GenBank/DDBJ whole genome shotgun (WGS) entry which is preliminary data.</text>
</comment>
<dbReference type="Proteomes" id="UP001589758">
    <property type="component" value="Unassembled WGS sequence"/>
</dbReference>
<keyword evidence="3" id="KW-1185">Reference proteome</keyword>
<feature type="signal peptide" evidence="1">
    <location>
        <begin position="1"/>
        <end position="30"/>
    </location>
</feature>
<dbReference type="RefSeq" id="WP_385875642.1">
    <property type="nucleotide sequence ID" value="NZ_JBHLXE010000013.1"/>
</dbReference>
<evidence type="ECO:0000256" key="1">
    <source>
        <dbReference type="SAM" id="SignalP"/>
    </source>
</evidence>
<accession>A0ABV6C722</accession>
<feature type="chain" id="PRO_5046397838" evidence="1">
    <location>
        <begin position="31"/>
        <end position="434"/>
    </location>
</feature>
<reference evidence="2 3" key="1">
    <citation type="submission" date="2024-09" db="EMBL/GenBank/DDBJ databases">
        <authorList>
            <person name="Sun Q."/>
            <person name="Mori K."/>
        </authorList>
    </citation>
    <scope>NUCLEOTIDE SEQUENCE [LARGE SCALE GENOMIC DNA]</scope>
    <source>
        <strain evidence="2 3">CCM 8545</strain>
    </source>
</reference>
<name>A0ABV6C722_9GAMM</name>